<evidence type="ECO:0000256" key="8">
    <source>
        <dbReference type="ARBA" id="ARBA00023306"/>
    </source>
</evidence>
<keyword evidence="14" id="KW-0812">Transmembrane</keyword>
<evidence type="ECO:0000259" key="17">
    <source>
        <dbReference type="Pfam" id="PF10512"/>
    </source>
</evidence>
<keyword evidence="4" id="KW-0158">Chromosome</keyword>
<accession>A0A8I3VYC6</accession>
<dbReference type="GO" id="GO:0000775">
    <property type="term" value="C:chromosome, centromeric region"/>
    <property type="evidence" value="ECO:0007669"/>
    <property type="project" value="UniProtKB-SubCell"/>
</dbReference>
<feature type="region of interest" description="Disordered" evidence="13">
    <location>
        <begin position="263"/>
        <end position="282"/>
    </location>
</feature>
<keyword evidence="14" id="KW-1133">Transmembrane helix</keyword>
<feature type="compositionally biased region" description="Basic residues" evidence="13">
    <location>
        <begin position="223"/>
        <end position="247"/>
    </location>
</feature>
<gene>
    <name evidence="18" type="primary">CDCA8</name>
</gene>
<dbReference type="Gene3D" id="6.10.250.1900">
    <property type="match status" value="1"/>
</dbReference>
<evidence type="ECO:0000256" key="15">
    <source>
        <dbReference type="SAM" id="SignalP"/>
    </source>
</evidence>
<evidence type="ECO:0000256" key="6">
    <source>
        <dbReference type="ARBA" id="ARBA00022776"/>
    </source>
</evidence>
<dbReference type="GO" id="GO:0005634">
    <property type="term" value="C:nucleus"/>
    <property type="evidence" value="ECO:0007669"/>
    <property type="project" value="UniProtKB-SubCell"/>
</dbReference>
<keyword evidence="8" id="KW-0131">Cell cycle</keyword>
<dbReference type="GeneTree" id="ENSGT00390000011115"/>
<dbReference type="InterPro" id="IPR018851">
    <property type="entry name" value="Borealin_N"/>
</dbReference>
<proteinExistence type="inferred from homology"/>
<dbReference type="PANTHER" id="PTHR16040:SF6">
    <property type="entry name" value="BOREALIN"/>
    <property type="match status" value="1"/>
</dbReference>
<dbReference type="Pfam" id="PF10512">
    <property type="entry name" value="Borealin"/>
    <property type="match status" value="1"/>
</dbReference>
<evidence type="ECO:0000256" key="9">
    <source>
        <dbReference type="ARBA" id="ARBA00023328"/>
    </source>
</evidence>
<keyword evidence="14" id="KW-0472">Membrane</keyword>
<dbReference type="Proteomes" id="UP000008225">
    <property type="component" value="Chromosome 7"/>
</dbReference>
<evidence type="ECO:0000256" key="10">
    <source>
        <dbReference type="ARBA" id="ARBA00040949"/>
    </source>
</evidence>
<dbReference type="PANTHER" id="PTHR16040">
    <property type="entry name" value="AUSTRALIN, ISOFORM A-RELATED"/>
    <property type="match status" value="1"/>
</dbReference>
<evidence type="ECO:0000256" key="3">
    <source>
        <dbReference type="ARBA" id="ARBA00009914"/>
    </source>
</evidence>
<keyword evidence="19" id="KW-1185">Reference proteome</keyword>
<dbReference type="Pfam" id="PF10444">
    <property type="entry name" value="Nbl1_Borealin_N"/>
    <property type="match status" value="1"/>
</dbReference>
<feature type="domain" description="Borealin C-terminal" evidence="17">
    <location>
        <begin position="245"/>
        <end position="321"/>
    </location>
</feature>
<feature type="coiled-coil region" evidence="12">
    <location>
        <begin position="110"/>
        <end position="137"/>
    </location>
</feature>
<feature type="domain" description="Borealin N-terminal" evidence="16">
    <location>
        <begin position="101"/>
        <end position="156"/>
    </location>
</feature>
<keyword evidence="12" id="KW-0175">Coiled coil</keyword>
<comment type="similarity">
    <text evidence="3">Belongs to the borealin family.</text>
</comment>
<keyword evidence="5" id="KW-0132">Cell division</keyword>
<evidence type="ECO:0000256" key="12">
    <source>
        <dbReference type="SAM" id="Coils"/>
    </source>
</evidence>
<evidence type="ECO:0000256" key="7">
    <source>
        <dbReference type="ARBA" id="ARBA00023242"/>
    </source>
</evidence>
<reference evidence="18 19" key="1">
    <citation type="submission" date="2009-03" db="EMBL/GenBank/DDBJ databases">
        <authorList>
            <person name="Warren W."/>
            <person name="Ye L."/>
            <person name="Minx P."/>
            <person name="Worley K."/>
            <person name="Gibbs R."/>
            <person name="Wilson R.K."/>
        </authorList>
    </citation>
    <scope>NUCLEOTIDE SEQUENCE [LARGE SCALE GENOMIC DNA]</scope>
</reference>
<keyword evidence="9" id="KW-0137">Centromere</keyword>
<reference evidence="18" key="3">
    <citation type="submission" date="2025-09" db="UniProtKB">
        <authorList>
            <consortium name="Ensembl"/>
        </authorList>
    </citation>
    <scope>IDENTIFICATION</scope>
</reference>
<organism evidence="18 19">
    <name type="scientific">Callithrix jacchus</name>
    <name type="common">White-tufted-ear marmoset</name>
    <name type="synonym">Simia Jacchus</name>
    <dbReference type="NCBI Taxonomy" id="9483"/>
    <lineage>
        <taxon>Eukaryota</taxon>
        <taxon>Metazoa</taxon>
        <taxon>Chordata</taxon>
        <taxon>Craniata</taxon>
        <taxon>Vertebrata</taxon>
        <taxon>Euteleostomi</taxon>
        <taxon>Mammalia</taxon>
        <taxon>Eutheria</taxon>
        <taxon>Euarchontoglires</taxon>
        <taxon>Primates</taxon>
        <taxon>Haplorrhini</taxon>
        <taxon>Platyrrhini</taxon>
        <taxon>Cebidae</taxon>
        <taxon>Callitrichinae</taxon>
        <taxon>Callithrix</taxon>
        <taxon>Callithrix</taxon>
    </lineage>
</organism>
<dbReference type="GO" id="GO:0051301">
    <property type="term" value="P:cell division"/>
    <property type="evidence" value="ECO:0007669"/>
    <property type="project" value="UniProtKB-KW"/>
</dbReference>
<evidence type="ECO:0000259" key="16">
    <source>
        <dbReference type="Pfam" id="PF10444"/>
    </source>
</evidence>
<dbReference type="InterPro" id="IPR046466">
    <property type="entry name" value="Borealin_C"/>
</dbReference>
<dbReference type="AlphaFoldDB" id="A0A8I3VYC6"/>
<evidence type="ECO:0000313" key="18">
    <source>
        <dbReference type="Ensembl" id="ENSCJAP00000081607.1"/>
    </source>
</evidence>
<evidence type="ECO:0000313" key="19">
    <source>
        <dbReference type="Proteomes" id="UP000008225"/>
    </source>
</evidence>
<comment type="subcellular location">
    <subcellularLocation>
        <location evidence="2">Chromosome</location>
        <location evidence="2">Centromere</location>
    </subcellularLocation>
    <subcellularLocation>
        <location evidence="1">Nucleus</location>
    </subcellularLocation>
</comment>
<dbReference type="GO" id="GO:0032133">
    <property type="term" value="C:chromosome passenger complex"/>
    <property type="evidence" value="ECO:0007669"/>
    <property type="project" value="TreeGrafter"/>
</dbReference>
<feature type="signal peptide" evidence="15">
    <location>
        <begin position="1"/>
        <end position="26"/>
    </location>
</feature>
<reference evidence="18" key="2">
    <citation type="submission" date="2025-08" db="UniProtKB">
        <authorList>
            <consortium name="Ensembl"/>
        </authorList>
    </citation>
    <scope>IDENTIFICATION</scope>
</reference>
<dbReference type="InterPro" id="IPR018867">
    <property type="entry name" value="Cell_div_borealin"/>
</dbReference>
<evidence type="ECO:0000256" key="4">
    <source>
        <dbReference type="ARBA" id="ARBA00022454"/>
    </source>
</evidence>
<dbReference type="GO" id="GO:0051233">
    <property type="term" value="C:spindle midzone"/>
    <property type="evidence" value="ECO:0007669"/>
    <property type="project" value="TreeGrafter"/>
</dbReference>
<feature type="transmembrane region" description="Helical" evidence="14">
    <location>
        <begin position="393"/>
        <end position="410"/>
    </location>
</feature>
<protein>
    <recommendedName>
        <fullName evidence="10">Borealin</fullName>
    </recommendedName>
    <alternativeName>
        <fullName evidence="11">Cell division cycle-associated protein 8</fullName>
    </alternativeName>
</protein>
<evidence type="ECO:0000256" key="14">
    <source>
        <dbReference type="SAM" id="Phobius"/>
    </source>
</evidence>
<keyword evidence="6" id="KW-0498">Mitosis</keyword>
<keyword evidence="7" id="KW-0539">Nucleus</keyword>
<evidence type="ECO:0000256" key="13">
    <source>
        <dbReference type="SAM" id="MobiDB-lite"/>
    </source>
</evidence>
<evidence type="ECO:0000256" key="11">
    <source>
        <dbReference type="ARBA" id="ARBA00041323"/>
    </source>
</evidence>
<sequence>MLWDGGFSFVSLWPWSLNWVAVGGRAAFSQAPGGFDQPLSRDCRYVPGDFFGWHLSAFLVPTRFLASLPHLCRYPQPPPSAMAPRKGSSRVAKTNSLRKRKLASFLKDFDREVEIRIKQIESDRQNLLKEVDNLYNIEILRLPKALREMNWLDYFALGGNKQALEEAATADLDITEINKLTAEAIQTPLKSAKTRKVIQVDEMIVEEEEEEEENKHKNLQTARVKRCPPSKKRTQSVQGKGKRKRSSRANIVTPAMGRLEASMVKPTPGLTPRFDSRVFKTPGLRTPAAGERIYNISGNGSPLADSKEIFLTVPVGGGEVKYFQGKLGHSVLLSQTFPFPGPSPTLLPQSPFSCVGPDLHTYRTQNPVFSPRLEAQTAKIIAQLWVLSGFSDIYMYVCMYVCMCVCVLFFKTESHSVNHVGVQWHDLGSLQSLPPMFK</sequence>
<dbReference type="GO" id="GO:0000070">
    <property type="term" value="P:mitotic sister chromatid segregation"/>
    <property type="evidence" value="ECO:0007669"/>
    <property type="project" value="TreeGrafter"/>
</dbReference>
<dbReference type="Ensembl" id="ENSCJAT00000142744.1">
    <property type="protein sequence ID" value="ENSCJAP00000081607.1"/>
    <property type="gene ID" value="ENSCJAG00000002008.4"/>
</dbReference>
<keyword evidence="15" id="KW-0732">Signal</keyword>
<feature type="region of interest" description="Disordered" evidence="13">
    <location>
        <begin position="209"/>
        <end position="248"/>
    </location>
</feature>
<evidence type="ECO:0000256" key="5">
    <source>
        <dbReference type="ARBA" id="ARBA00022618"/>
    </source>
</evidence>
<feature type="chain" id="PRO_5035305769" description="Borealin" evidence="15">
    <location>
        <begin position="27"/>
        <end position="438"/>
    </location>
</feature>
<evidence type="ECO:0000256" key="1">
    <source>
        <dbReference type="ARBA" id="ARBA00004123"/>
    </source>
</evidence>
<name>A0A8I3VYC6_CALJA</name>
<evidence type="ECO:0000256" key="2">
    <source>
        <dbReference type="ARBA" id="ARBA00004584"/>
    </source>
</evidence>